<feature type="region of interest" description="Disordered" evidence="1">
    <location>
        <begin position="550"/>
        <end position="579"/>
    </location>
</feature>
<feature type="region of interest" description="Disordered" evidence="1">
    <location>
        <begin position="594"/>
        <end position="674"/>
    </location>
</feature>
<organism evidence="2 3">
    <name type="scientific">Zizania palustris</name>
    <name type="common">Northern wild rice</name>
    <dbReference type="NCBI Taxonomy" id="103762"/>
    <lineage>
        <taxon>Eukaryota</taxon>
        <taxon>Viridiplantae</taxon>
        <taxon>Streptophyta</taxon>
        <taxon>Embryophyta</taxon>
        <taxon>Tracheophyta</taxon>
        <taxon>Spermatophyta</taxon>
        <taxon>Magnoliopsida</taxon>
        <taxon>Liliopsida</taxon>
        <taxon>Poales</taxon>
        <taxon>Poaceae</taxon>
        <taxon>BOP clade</taxon>
        <taxon>Oryzoideae</taxon>
        <taxon>Oryzeae</taxon>
        <taxon>Zizaniinae</taxon>
        <taxon>Zizania</taxon>
    </lineage>
</organism>
<feature type="compositionally biased region" description="Basic and acidic residues" evidence="1">
    <location>
        <begin position="620"/>
        <end position="629"/>
    </location>
</feature>
<feature type="region of interest" description="Disordered" evidence="1">
    <location>
        <begin position="1"/>
        <end position="107"/>
    </location>
</feature>
<dbReference type="EMBL" id="JAAALK010000288">
    <property type="protein sequence ID" value="KAG8055291.1"/>
    <property type="molecule type" value="Genomic_DNA"/>
</dbReference>
<evidence type="ECO:0000313" key="2">
    <source>
        <dbReference type="EMBL" id="KAG8055291.1"/>
    </source>
</evidence>
<feature type="compositionally biased region" description="Polar residues" evidence="1">
    <location>
        <begin position="142"/>
        <end position="152"/>
    </location>
</feature>
<reference evidence="2" key="1">
    <citation type="journal article" date="2021" name="bioRxiv">
        <title>Whole Genome Assembly and Annotation of Northern Wild Rice, Zizania palustris L., Supports a Whole Genome Duplication in the Zizania Genus.</title>
        <authorList>
            <person name="Haas M."/>
            <person name="Kono T."/>
            <person name="Macchietto M."/>
            <person name="Millas R."/>
            <person name="McGilp L."/>
            <person name="Shao M."/>
            <person name="Duquette J."/>
            <person name="Hirsch C.N."/>
            <person name="Kimball J."/>
        </authorList>
    </citation>
    <scope>NUCLEOTIDE SEQUENCE</scope>
    <source>
        <tissue evidence="2">Fresh leaf tissue</tissue>
    </source>
</reference>
<feature type="compositionally biased region" description="Acidic residues" evidence="1">
    <location>
        <begin position="153"/>
        <end position="163"/>
    </location>
</feature>
<evidence type="ECO:0000313" key="3">
    <source>
        <dbReference type="Proteomes" id="UP000729402"/>
    </source>
</evidence>
<gene>
    <name evidence="2" type="ORF">GUJ93_ZPchr0001g31189</name>
</gene>
<dbReference type="PANTHER" id="PTHR34775:SF2">
    <property type="entry name" value="OS01G0765500 PROTEIN"/>
    <property type="match status" value="1"/>
</dbReference>
<keyword evidence="3" id="KW-1185">Reference proteome</keyword>
<accession>A0A8J5VDB7</accession>
<reference evidence="2" key="2">
    <citation type="submission" date="2021-02" db="EMBL/GenBank/DDBJ databases">
        <authorList>
            <person name="Kimball J.A."/>
            <person name="Haas M.W."/>
            <person name="Macchietto M."/>
            <person name="Kono T."/>
            <person name="Duquette J."/>
            <person name="Shao M."/>
        </authorList>
    </citation>
    <scope>NUCLEOTIDE SEQUENCE</scope>
    <source>
        <tissue evidence="2">Fresh leaf tissue</tissue>
    </source>
</reference>
<dbReference type="Proteomes" id="UP000729402">
    <property type="component" value="Unassembled WGS sequence"/>
</dbReference>
<feature type="compositionally biased region" description="Basic and acidic residues" evidence="1">
    <location>
        <begin position="553"/>
        <end position="562"/>
    </location>
</feature>
<sequence length="674" mass="72941">MDLPKRVLPQGSPRGSPMAVRRRDMETDENVGGWSPSPRRVVAERAASPQGKKVLGEMNSGGDGGRGAASPPPSQAKPATSPPSISACGTETYDPKTNYTMPRPDFLRYNPEKRREILLRLEREAEHESSSSTSGTAVSELVSSGSSGQVSDTESDGVGEEEIPSNQGGRARRLFLLLIAVACSCCYIYCMNSSTPPSSEMGHNLDGPNGSVHNSLGLRSPIEMMGSNRVFEEATSQIVHRNSENAVQINGHLGYPINFIAVATMGLSNVCPNVPFGEFACQIGDMSIDNVQQTQEDYQRSAQASEMIAVPFENAEQSHEVANLGGNVIGYSIGYTHTADMEEGKSEIAHLEEMEDLSDHSLQLAPLEKALEPEKEVLDDGQGLESDNLDQGAEPLEYENTAEAAKAIGAMMKFLWSSMKLPLKEMLACLCLAGLVFALLAYFQSSPKSAPVSQHTPAVSPAKLPILAPNQAAKLPVYHSSQSVHLFRSEQPVQLTVPKEEAPVNLEVPVQSPLPKLDSFVSLKVPVQLPLPKPKSFAILNIPVQLTLPKQKNQQEDADNARSSDGYTLAHSDTDSSRPPAVELLAEFSLVDDNSSRGRARKGSNEHGGNVPVAEPSVSLRKDVIKMQKESSLIKSPSARRTRKEEHAIKLEKTDATSTPLRRSNRLLKRVTSP</sequence>
<evidence type="ECO:0000256" key="1">
    <source>
        <dbReference type="SAM" id="MobiDB-lite"/>
    </source>
</evidence>
<feature type="compositionally biased region" description="Basic residues" evidence="1">
    <location>
        <begin position="663"/>
        <end position="674"/>
    </location>
</feature>
<feature type="region of interest" description="Disordered" evidence="1">
    <location>
        <begin position="123"/>
        <end position="166"/>
    </location>
</feature>
<feature type="compositionally biased region" description="Low complexity" evidence="1">
    <location>
        <begin position="130"/>
        <end position="141"/>
    </location>
</feature>
<feature type="compositionally biased region" description="Basic and acidic residues" evidence="1">
    <location>
        <begin position="643"/>
        <end position="655"/>
    </location>
</feature>
<dbReference type="AlphaFoldDB" id="A0A8J5VDB7"/>
<dbReference type="OrthoDB" id="1938687at2759"/>
<comment type="caution">
    <text evidence="2">The sequence shown here is derived from an EMBL/GenBank/DDBJ whole genome shotgun (WGS) entry which is preliminary data.</text>
</comment>
<dbReference type="PANTHER" id="PTHR34775">
    <property type="entry name" value="TRANSMEMBRANE PROTEIN"/>
    <property type="match status" value="1"/>
</dbReference>
<protein>
    <submittedName>
        <fullName evidence="2">Uncharacterized protein</fullName>
    </submittedName>
</protein>
<proteinExistence type="predicted"/>
<name>A0A8J5VDB7_ZIZPA</name>